<reference evidence="2" key="3">
    <citation type="submission" date="2015-02" db="EMBL/GenBank/DDBJ databases">
        <title>Evolutionary Origins and Diversification of the Mycorrhizal Mutualists.</title>
        <authorList>
            <consortium name="DOE Joint Genome Institute"/>
            <consortium name="Mycorrhizal Genomics Consortium"/>
            <person name="Kohler A."/>
            <person name="Kuo A."/>
            <person name="Nagy L.G."/>
            <person name="Floudas D."/>
            <person name="Copeland A."/>
            <person name="Barry K.W."/>
            <person name="Cichocki N."/>
            <person name="Veneault-Fourrey C."/>
            <person name="LaButti K."/>
            <person name="Lindquist E.A."/>
            <person name="Lipzen A."/>
            <person name="Lundell T."/>
            <person name="Morin E."/>
            <person name="Murat C."/>
            <person name="Riley R."/>
            <person name="Ohm R."/>
            <person name="Sun H."/>
            <person name="Tunlid A."/>
            <person name="Henrissat B."/>
            <person name="Grigoriev I.V."/>
            <person name="Hibbett D.S."/>
            <person name="Martin F."/>
        </authorList>
    </citation>
    <scope>NUCLEOTIDE SEQUENCE</scope>
    <source>
        <strain evidence="2 4">MUT 4182</strain>
    </source>
</reference>
<accession>A0A0C3QBB6</accession>
<sequence length="109" mass="11766">MAKNSLSVDGGYALDDLLFVVHPRHPTTLTKRPYLSTLDPSTRAVILAKAQSSSGRKNPTPSPAQVSPGSGAVYFLIFETKFILWSKFDHAELGNAGQGDKFHTIVGSH</sequence>
<dbReference type="HOGENOM" id="CLU_2185870_0_0_1"/>
<reference evidence="4" key="2">
    <citation type="submission" date="2015-01" db="EMBL/GenBank/DDBJ databases">
        <title>Evolutionary Origins and Diversification of the Mycorrhizal Mutualists.</title>
        <authorList>
            <consortium name="DOE Joint Genome Institute"/>
            <consortium name="Mycorrhizal Genomics Consortium"/>
            <person name="Kohler A."/>
            <person name="Kuo A."/>
            <person name="Nagy L.G."/>
            <person name="Floudas D."/>
            <person name="Copeland A."/>
            <person name="Barry K.W."/>
            <person name="Cichocki N."/>
            <person name="Veneault-Fourrey C."/>
            <person name="LaButti K."/>
            <person name="Lindquist E.A."/>
            <person name="Lipzen A."/>
            <person name="Lundell T."/>
            <person name="Morin E."/>
            <person name="Murat C."/>
            <person name="Riley R."/>
            <person name="Ohm R."/>
            <person name="Sun H."/>
            <person name="Tunlid A."/>
            <person name="Henrissat B."/>
            <person name="Grigoriev I.V."/>
            <person name="Hibbett D.S."/>
            <person name="Martin F."/>
        </authorList>
    </citation>
    <scope>NUCLEOTIDE SEQUENCE [LARGE SCALE GENOMIC DNA]</scope>
    <source>
        <strain evidence="3 4">MUT 4182</strain>
    </source>
</reference>
<dbReference type="AlphaFoldDB" id="A0A0C3QBB6"/>
<organism evidence="2 4">
    <name type="scientific">Tulasnella calospora MUT 4182</name>
    <dbReference type="NCBI Taxonomy" id="1051891"/>
    <lineage>
        <taxon>Eukaryota</taxon>
        <taxon>Fungi</taxon>
        <taxon>Dikarya</taxon>
        <taxon>Basidiomycota</taxon>
        <taxon>Agaricomycotina</taxon>
        <taxon>Agaricomycetes</taxon>
        <taxon>Cantharellales</taxon>
        <taxon>Tulasnellaceae</taxon>
        <taxon>Tulasnella</taxon>
    </lineage>
</organism>
<feature type="compositionally biased region" description="Polar residues" evidence="1">
    <location>
        <begin position="50"/>
        <end position="68"/>
    </location>
</feature>
<reference evidence="2 4" key="1">
    <citation type="submission" date="2014-04" db="EMBL/GenBank/DDBJ databases">
        <authorList>
            <consortium name="DOE Joint Genome Institute"/>
            <person name="Kuo A."/>
            <person name="Girlanda M."/>
            <person name="Perotto S."/>
            <person name="Kohler A."/>
            <person name="Nagy L.G."/>
            <person name="Floudas D."/>
            <person name="Copeland A."/>
            <person name="Barry K.W."/>
            <person name="Cichocki N."/>
            <person name="Veneault-Fourrey C."/>
            <person name="LaButti K."/>
            <person name="Lindquist E.A."/>
            <person name="Lipzen A."/>
            <person name="Lundell T."/>
            <person name="Morin E."/>
            <person name="Murat C."/>
            <person name="Sun H."/>
            <person name="Tunlid A."/>
            <person name="Henrissat B."/>
            <person name="Grigoriev I.V."/>
            <person name="Hibbett D.S."/>
            <person name="Martin F."/>
            <person name="Nordberg H.P."/>
            <person name="Cantor M.N."/>
            <person name="Hua S.X."/>
        </authorList>
    </citation>
    <scope>NUCLEOTIDE SEQUENCE [LARGE SCALE GENOMIC DNA]</scope>
    <source>
        <strain evidence="2 4">MUT 4182</strain>
    </source>
</reference>
<protein>
    <submittedName>
        <fullName evidence="2">Uncharacterized protein</fullName>
    </submittedName>
</protein>
<proteinExistence type="predicted"/>
<evidence type="ECO:0000313" key="4">
    <source>
        <dbReference type="Proteomes" id="UP000054248"/>
    </source>
</evidence>
<dbReference type="EMBL" id="KN823132">
    <property type="protein sequence ID" value="KIO21624.1"/>
    <property type="molecule type" value="Genomic_DNA"/>
</dbReference>
<evidence type="ECO:0000256" key="1">
    <source>
        <dbReference type="SAM" id="MobiDB-lite"/>
    </source>
</evidence>
<gene>
    <name evidence="3" type="ORF">M407DRAFT_26019</name>
    <name evidence="2" type="ORF">M407DRAFT_28765</name>
</gene>
<name>A0A0C3QBB6_9AGAM</name>
<keyword evidence="4" id="KW-1185">Reference proteome</keyword>
<evidence type="ECO:0000313" key="3">
    <source>
        <dbReference type="EMBL" id="KIO24595.1"/>
    </source>
</evidence>
<feature type="region of interest" description="Disordered" evidence="1">
    <location>
        <begin position="48"/>
        <end position="69"/>
    </location>
</feature>
<dbReference type="Proteomes" id="UP000054248">
    <property type="component" value="Unassembled WGS sequence"/>
</dbReference>
<evidence type="ECO:0000313" key="2">
    <source>
        <dbReference type="EMBL" id="KIO21624.1"/>
    </source>
</evidence>
<dbReference type="EMBL" id="KN823058">
    <property type="protein sequence ID" value="KIO24595.1"/>
    <property type="molecule type" value="Genomic_DNA"/>
</dbReference>